<accession>A0A0J1FKN6</accession>
<evidence type="ECO:0000313" key="2">
    <source>
        <dbReference type="Proteomes" id="UP000036356"/>
    </source>
</evidence>
<dbReference type="Proteomes" id="UP000036356">
    <property type="component" value="Unassembled WGS sequence"/>
</dbReference>
<comment type="caution">
    <text evidence="1">The sequence shown here is derived from an EMBL/GenBank/DDBJ whole genome shotgun (WGS) entry which is preliminary data.</text>
</comment>
<organism evidence="1 2">
    <name type="scientific">Desulfosporosinus acididurans</name>
    <dbReference type="NCBI Taxonomy" id="476652"/>
    <lineage>
        <taxon>Bacteria</taxon>
        <taxon>Bacillati</taxon>
        <taxon>Bacillota</taxon>
        <taxon>Clostridia</taxon>
        <taxon>Eubacteriales</taxon>
        <taxon>Desulfitobacteriaceae</taxon>
        <taxon>Desulfosporosinus</taxon>
    </lineage>
</organism>
<protein>
    <recommendedName>
        <fullName evidence="3">Phage terminase, small subunit</fullName>
    </recommendedName>
</protein>
<sequence length="180" mass="20767">MGGRNGQPVDLILAKGRSHHLTKEIVEQRKAAEIKTGTHILRCPDEVRKDDKALKKWKEIMKAYKLADFVSSGDVGSLGRYCLTYSEYLGYIEKRRILEDFPINWEKYRDILPEDFRYQIETILKLEPLVTIDNQLNKKNDLLTKSEDRSFLNPLAKVKNVPKKEPEHIDPLAAKGFGNV</sequence>
<dbReference type="STRING" id="476652.DEAC_c40240"/>
<dbReference type="RefSeq" id="WP_047811796.1">
    <property type="nucleotide sequence ID" value="NZ_LDZY01000018.1"/>
</dbReference>
<gene>
    <name evidence="1" type="ORF">DEAC_c40240</name>
</gene>
<evidence type="ECO:0000313" key="1">
    <source>
        <dbReference type="EMBL" id="KLU64030.1"/>
    </source>
</evidence>
<proteinExistence type="predicted"/>
<evidence type="ECO:0008006" key="3">
    <source>
        <dbReference type="Google" id="ProtNLM"/>
    </source>
</evidence>
<dbReference type="PATRIC" id="fig|476652.3.peg.4263"/>
<dbReference type="EMBL" id="LDZY01000018">
    <property type="protein sequence ID" value="KLU64030.1"/>
    <property type="molecule type" value="Genomic_DNA"/>
</dbReference>
<reference evidence="1 2" key="1">
    <citation type="submission" date="2015-06" db="EMBL/GenBank/DDBJ databases">
        <title>Draft genome of the moderately acidophilic sulfate reducer Candidatus Desulfosporosinus acididurans strain M1.</title>
        <authorList>
            <person name="Poehlein A."/>
            <person name="Petzsch P."/>
            <person name="Johnson B.D."/>
            <person name="Schloemann M."/>
            <person name="Daniel R."/>
            <person name="Muehling M."/>
        </authorList>
    </citation>
    <scope>NUCLEOTIDE SEQUENCE [LARGE SCALE GENOMIC DNA]</scope>
    <source>
        <strain evidence="1 2">M1</strain>
    </source>
</reference>
<dbReference type="AlphaFoldDB" id="A0A0J1FKN6"/>
<name>A0A0J1FKN6_9FIRM</name>
<keyword evidence="2" id="KW-1185">Reference proteome</keyword>